<organism evidence="1 2">
    <name type="scientific">Ferrimonas sediminum</name>
    <dbReference type="NCBI Taxonomy" id="718193"/>
    <lineage>
        <taxon>Bacteria</taxon>
        <taxon>Pseudomonadati</taxon>
        <taxon>Pseudomonadota</taxon>
        <taxon>Gammaproteobacteria</taxon>
        <taxon>Alteromonadales</taxon>
        <taxon>Ferrimonadaceae</taxon>
        <taxon>Ferrimonas</taxon>
    </lineage>
</organism>
<dbReference type="EMBL" id="FNEM01000010">
    <property type="protein sequence ID" value="SDJ58325.1"/>
    <property type="molecule type" value="Genomic_DNA"/>
</dbReference>
<gene>
    <name evidence="1" type="ORF">SAMN04488540_11025</name>
</gene>
<keyword evidence="2" id="KW-1185">Reference proteome</keyword>
<evidence type="ECO:0000313" key="2">
    <source>
        <dbReference type="Proteomes" id="UP000199527"/>
    </source>
</evidence>
<reference evidence="2" key="1">
    <citation type="submission" date="2016-10" db="EMBL/GenBank/DDBJ databases">
        <authorList>
            <person name="Varghese N."/>
            <person name="Submissions S."/>
        </authorList>
    </citation>
    <scope>NUCLEOTIDE SEQUENCE [LARGE SCALE GENOMIC DNA]</scope>
    <source>
        <strain evidence="2">DSM 23317</strain>
    </source>
</reference>
<dbReference type="Proteomes" id="UP000199527">
    <property type="component" value="Unassembled WGS sequence"/>
</dbReference>
<name>A0A1G8UYZ8_9GAMM</name>
<accession>A0A1G8UYZ8</accession>
<sequence>MYKEVAFDPECLSELHYCGVLRSEFGYEKGRYIVANSKQWATAAHKAVKNSESLRTKEKHAVKHLLSKIKMSRNHPLFILPKYRTGVTSETWLTWLEEQSKISRFDVIISERLDGALTFEQTVSGDSSWVIPPTIRVARSTDDIAAIISPLLKISSEIVIIDQYFSLSSNDVLYEMLSLANKVRSIKKVTLVTAIQTKEPKKVFQQEYSSKFSYTPRFDFVVVADKFFHDRYILADVGGIKAGHGFSCATTLGAQSDKVSLNICSQSEAEETLAFLDEALKNSKAHRTVLF</sequence>
<protein>
    <submittedName>
        <fullName evidence="1">Uncharacterized protein</fullName>
    </submittedName>
</protein>
<proteinExistence type="predicted"/>
<dbReference type="AlphaFoldDB" id="A0A1G8UYZ8"/>
<dbReference type="OrthoDB" id="5918663at2"/>
<dbReference type="RefSeq" id="WP_090365547.1">
    <property type="nucleotide sequence ID" value="NZ_FNEM01000010.1"/>
</dbReference>
<evidence type="ECO:0000313" key="1">
    <source>
        <dbReference type="EMBL" id="SDJ58325.1"/>
    </source>
</evidence>